<dbReference type="AlphaFoldDB" id="A0A2P5THW4"/>
<reference evidence="3" key="1">
    <citation type="submission" date="2016-11" db="EMBL/GenBank/DDBJ databases">
        <authorList>
            <person name="Sisinthy S."/>
            <person name="Ara S."/>
            <person name="Gundlapally S.R."/>
        </authorList>
    </citation>
    <scope>NUCLEOTIDE SEQUENCE [LARGE SCALE GENOMIC DNA]</scope>
    <source>
        <strain evidence="3">V1-41</strain>
    </source>
</reference>
<proteinExistence type="predicted"/>
<evidence type="ECO:0000256" key="1">
    <source>
        <dbReference type="SAM" id="SignalP"/>
    </source>
</evidence>
<comment type="caution">
    <text evidence="2">The sequence shown here is derived from an EMBL/GenBank/DDBJ whole genome shotgun (WGS) entry which is preliminary data.</text>
</comment>
<keyword evidence="1" id="KW-0732">Signal</keyword>
<dbReference type="PANTHER" id="PTHR40590">
    <property type="entry name" value="CYTOPLASMIC PROTEIN-RELATED"/>
    <property type="match status" value="1"/>
</dbReference>
<feature type="signal peptide" evidence="1">
    <location>
        <begin position="1"/>
        <end position="18"/>
    </location>
</feature>
<dbReference type="Proteomes" id="UP000242231">
    <property type="component" value="Unassembled WGS sequence"/>
</dbReference>
<dbReference type="CDD" id="cd14789">
    <property type="entry name" value="Tiki"/>
    <property type="match status" value="1"/>
</dbReference>
<sequence>MKILSLLLVWLWSSHSLAAPTLWSATKPGQQLWLFGSVHIADGRLDSLPAPLLQSLKQSERLFLEVDPATVTPAALAPFLSMPPGDSWHRRLGAPLANQLEQYFDQPALSLLKYLPPWFAVLQLTQARAMALGFAGAQGVDMQVMRMAQQQQLPISGLESPDLVFSLLASLPERQLEADFVRHTLDELDELQQHLERLLDTWQSGDEQALLALLHNEQSPTLSHFIEQELLLSRNRLWLKQLKSQSPKKALLVVGALHLYGEHGLLRLLEQDGYILHKVED</sequence>
<organism evidence="2 3">
    <name type="scientific">Oceanisphaera arctica</name>
    <dbReference type="NCBI Taxonomy" id="641510"/>
    <lineage>
        <taxon>Bacteria</taxon>
        <taxon>Pseudomonadati</taxon>
        <taxon>Pseudomonadota</taxon>
        <taxon>Gammaproteobacteria</taxon>
        <taxon>Aeromonadales</taxon>
        <taxon>Aeromonadaceae</taxon>
        <taxon>Oceanisphaera</taxon>
    </lineage>
</organism>
<dbReference type="OrthoDB" id="357294at2"/>
<dbReference type="InterPro" id="IPR047111">
    <property type="entry name" value="YbaP-like"/>
</dbReference>
<evidence type="ECO:0000313" key="3">
    <source>
        <dbReference type="Proteomes" id="UP000242231"/>
    </source>
</evidence>
<dbReference type="InterPro" id="IPR002816">
    <property type="entry name" value="TraB/PrgY/GumN_fam"/>
</dbReference>
<dbReference type="EMBL" id="MPZM01000084">
    <property type="protein sequence ID" value="PPL14136.1"/>
    <property type="molecule type" value="Genomic_DNA"/>
</dbReference>
<dbReference type="Pfam" id="PF01963">
    <property type="entry name" value="TraB_PrgY_gumN"/>
    <property type="match status" value="1"/>
</dbReference>
<dbReference type="RefSeq" id="WP_104488600.1">
    <property type="nucleotide sequence ID" value="NZ_BMYB01000035.1"/>
</dbReference>
<gene>
    <name evidence="2" type="ORF">UN63_16550</name>
</gene>
<accession>A0A2P5THW4</accession>
<keyword evidence="3" id="KW-1185">Reference proteome</keyword>
<name>A0A2P5THW4_9GAMM</name>
<evidence type="ECO:0000313" key="2">
    <source>
        <dbReference type="EMBL" id="PPL14136.1"/>
    </source>
</evidence>
<protein>
    <submittedName>
        <fullName evidence="2">TraB/GumN family protein</fullName>
    </submittedName>
</protein>
<feature type="chain" id="PRO_5015127468" evidence="1">
    <location>
        <begin position="19"/>
        <end position="281"/>
    </location>
</feature>
<dbReference type="PANTHER" id="PTHR40590:SF1">
    <property type="entry name" value="CYTOPLASMIC PROTEIN"/>
    <property type="match status" value="1"/>
</dbReference>